<protein>
    <submittedName>
        <fullName evidence="10">Galactokinase</fullName>
    </submittedName>
</protein>
<dbReference type="InterPro" id="IPR013750">
    <property type="entry name" value="GHMP_kinase_C_dom"/>
</dbReference>
<dbReference type="SUPFAM" id="SSF54211">
    <property type="entry name" value="Ribosomal protein S5 domain 2-like"/>
    <property type="match status" value="1"/>
</dbReference>
<evidence type="ECO:0000313" key="12">
    <source>
        <dbReference type="Proteomes" id="UP000075221"/>
    </source>
</evidence>
<evidence type="ECO:0000259" key="7">
    <source>
        <dbReference type="Pfam" id="PF00288"/>
    </source>
</evidence>
<name>A0AAC8YER3_9ACTN</name>
<dbReference type="EMBL" id="CP014352">
    <property type="protein sequence ID" value="AMS05150.1"/>
    <property type="molecule type" value="Genomic_DNA"/>
</dbReference>
<reference evidence="11 13" key="1">
    <citation type="journal article" date="2016" name="Plant Dis.">
        <title>Improved production of propionic acid using genome shuffling.</title>
        <authorList>
            <person name="Luna-Flores C.H."/>
            <person name="Palfreyman R.W."/>
            <person name="Kromer J.O."/>
            <person name="Nielsen L.K."/>
            <person name="Marcellin E."/>
        </authorList>
    </citation>
    <scope>NUCLEOTIDE SEQUENCE [LARGE SCALE GENOMIC DNA]</scope>
    <source>
        <strain evidence="11 13">F3E8</strain>
    </source>
</reference>
<dbReference type="Proteomes" id="UP000178666">
    <property type="component" value="Chromosome"/>
</dbReference>
<keyword evidence="2" id="KW-0808">Transferase</keyword>
<keyword evidence="6" id="KW-0119">Carbohydrate metabolism</keyword>
<comment type="similarity">
    <text evidence="1">Belongs to the GHMP kinase family. GalK subfamily.</text>
</comment>
<evidence type="ECO:0000259" key="9">
    <source>
        <dbReference type="Pfam" id="PF10509"/>
    </source>
</evidence>
<evidence type="ECO:0000313" key="10">
    <source>
        <dbReference type="EMBL" id="AMS05150.1"/>
    </source>
</evidence>
<dbReference type="PIRSF" id="PIRSF000530">
    <property type="entry name" value="Galactokinase"/>
    <property type="match status" value="1"/>
</dbReference>
<keyword evidence="13" id="KW-1185">Reference proteome</keyword>
<evidence type="ECO:0000256" key="4">
    <source>
        <dbReference type="ARBA" id="ARBA00022777"/>
    </source>
</evidence>
<dbReference type="InterPro" id="IPR006204">
    <property type="entry name" value="GHMP_kinase_N_dom"/>
</dbReference>
<dbReference type="RefSeq" id="WP_062819344.1">
    <property type="nucleotide sequence ID" value="NZ_CP014352.1"/>
</dbReference>
<dbReference type="Pfam" id="PF00288">
    <property type="entry name" value="GHMP_kinases_N"/>
    <property type="match status" value="1"/>
</dbReference>
<dbReference type="Pfam" id="PF10509">
    <property type="entry name" value="GalKase_gal_bdg"/>
    <property type="match status" value="1"/>
</dbReference>
<feature type="domain" description="GHMP kinase N-terminal" evidence="7">
    <location>
        <begin position="87"/>
        <end position="160"/>
    </location>
</feature>
<dbReference type="InterPro" id="IPR014721">
    <property type="entry name" value="Ribsml_uS5_D2-typ_fold_subgr"/>
</dbReference>
<dbReference type="GO" id="GO:0005524">
    <property type="term" value="F:ATP binding"/>
    <property type="evidence" value="ECO:0007669"/>
    <property type="project" value="UniProtKB-KW"/>
</dbReference>
<proteinExistence type="inferred from homology"/>
<dbReference type="InterPro" id="IPR019539">
    <property type="entry name" value="GalKase_N"/>
</dbReference>
<evidence type="ECO:0000256" key="5">
    <source>
        <dbReference type="ARBA" id="ARBA00022840"/>
    </source>
</evidence>
<dbReference type="InterPro" id="IPR000705">
    <property type="entry name" value="Galactokinase"/>
</dbReference>
<dbReference type="Proteomes" id="UP000075221">
    <property type="component" value="Chromosome"/>
</dbReference>
<dbReference type="InterPro" id="IPR006206">
    <property type="entry name" value="Mevalonate/galactokinase"/>
</dbReference>
<dbReference type="InterPro" id="IPR020568">
    <property type="entry name" value="Ribosomal_Su5_D2-typ_SF"/>
</dbReference>
<evidence type="ECO:0000256" key="1">
    <source>
        <dbReference type="ARBA" id="ARBA00006566"/>
    </source>
</evidence>
<accession>A0AAC8YER3</accession>
<dbReference type="PANTHER" id="PTHR10457:SF7">
    <property type="entry name" value="GALACTOKINASE-RELATED"/>
    <property type="match status" value="1"/>
</dbReference>
<organism evidence="10 12">
    <name type="scientific">Acidipropionibacterium acidipropionici</name>
    <dbReference type="NCBI Taxonomy" id="1748"/>
    <lineage>
        <taxon>Bacteria</taxon>
        <taxon>Bacillati</taxon>
        <taxon>Actinomycetota</taxon>
        <taxon>Actinomycetes</taxon>
        <taxon>Propionibacteriales</taxon>
        <taxon>Propionibacteriaceae</taxon>
        <taxon>Acidipropionibacterium</taxon>
    </lineage>
</organism>
<feature type="domain" description="GHMP kinase C-terminal" evidence="8">
    <location>
        <begin position="305"/>
        <end position="385"/>
    </location>
</feature>
<dbReference type="GO" id="GO:0005829">
    <property type="term" value="C:cytosol"/>
    <property type="evidence" value="ECO:0007669"/>
    <property type="project" value="TreeGrafter"/>
</dbReference>
<reference evidence="10 12" key="2">
    <citation type="submission" date="2016-02" db="EMBL/GenBank/DDBJ databases">
        <title>Complete Genome Sequence of Propionibacterium acidipropionici ATCC 55737.</title>
        <authorList>
            <person name="Luna Flores C.H."/>
            <person name="Nielsen L.K."/>
            <person name="Marcellin E."/>
        </authorList>
    </citation>
    <scope>NUCLEOTIDE SEQUENCE [LARGE SCALE GENOMIC DNA]</scope>
    <source>
        <strain evidence="10 12">ATCC 55737</strain>
    </source>
</reference>
<keyword evidence="3" id="KW-0547">Nucleotide-binding</keyword>
<dbReference type="PROSITE" id="PS00627">
    <property type="entry name" value="GHMP_KINASES_ATP"/>
    <property type="match status" value="1"/>
</dbReference>
<dbReference type="AlphaFoldDB" id="A0AAC8YER3"/>
<evidence type="ECO:0000313" key="13">
    <source>
        <dbReference type="Proteomes" id="UP000178666"/>
    </source>
</evidence>
<dbReference type="GO" id="GO:0004335">
    <property type="term" value="F:galactokinase activity"/>
    <property type="evidence" value="ECO:0007669"/>
    <property type="project" value="InterPro"/>
</dbReference>
<dbReference type="GO" id="GO:0006012">
    <property type="term" value="P:galactose metabolic process"/>
    <property type="evidence" value="ECO:0007669"/>
    <property type="project" value="UniProtKB-KW"/>
</dbReference>
<dbReference type="EMBL" id="CP015970">
    <property type="protein sequence ID" value="AOZ46633.1"/>
    <property type="molecule type" value="Genomic_DNA"/>
</dbReference>
<evidence type="ECO:0000256" key="6">
    <source>
        <dbReference type="ARBA" id="ARBA00023144"/>
    </source>
</evidence>
<keyword evidence="4" id="KW-0418">Kinase</keyword>
<dbReference type="InterPro" id="IPR006203">
    <property type="entry name" value="GHMP_knse_ATP-bd_CS"/>
</dbReference>
<sequence length="410" mass="42617">MSPDSPLTGSTGSGAHWFVPGRIEVLGKHTDYAGGRTLVAAVDRGVTTTCSPWDGEGVTASSTAVPGELHLTAGVDPHLAAGHWGGYVQAVIDRLTDNFGPLAPCRIEVSSDLPLASGMSSSSALVSSVVLALADANGFTGSARWARNVTDEADLAQYLACFENGMSFKELPGAAGVGTFGGSEDHTAMVASRAGQLGQFRFCPIRLERRVAFPADLALVVAVSGVAAEKTGAARDLYNRASLATREILRVWNEATGRRDAVLADALDADPEALRLHRLVSGDDYLTRRLDHFLAESERIIPAAADALEAGDLDGFGAAVDESQEVADTLLGNQVPQTIALARIARRLGAVAACSFGAGFGGSVWAGVPRADAEAFAAAWSEDYRAEFPAEAARATTLITAPGPSARRLG</sequence>
<dbReference type="SUPFAM" id="SSF55060">
    <property type="entry name" value="GHMP Kinase, C-terminal domain"/>
    <property type="match status" value="1"/>
</dbReference>
<dbReference type="InterPro" id="IPR036554">
    <property type="entry name" value="GHMP_kinase_C_sf"/>
</dbReference>
<dbReference type="Gene3D" id="3.30.70.890">
    <property type="entry name" value="GHMP kinase, C-terminal domain"/>
    <property type="match status" value="1"/>
</dbReference>
<dbReference type="PRINTS" id="PR00473">
    <property type="entry name" value="GALCTOKINASE"/>
</dbReference>
<evidence type="ECO:0000259" key="8">
    <source>
        <dbReference type="Pfam" id="PF08544"/>
    </source>
</evidence>
<feature type="domain" description="Galactokinase N-terminal" evidence="9">
    <location>
        <begin position="15"/>
        <end position="52"/>
    </location>
</feature>
<gene>
    <name evidence="11" type="ORF">A8L58_07875</name>
    <name evidence="10" type="ORF">AXH35_06410</name>
</gene>
<dbReference type="Pfam" id="PF08544">
    <property type="entry name" value="GHMP_kinases_C"/>
    <property type="match status" value="1"/>
</dbReference>
<evidence type="ECO:0000256" key="3">
    <source>
        <dbReference type="ARBA" id="ARBA00022741"/>
    </source>
</evidence>
<dbReference type="PRINTS" id="PR00959">
    <property type="entry name" value="MEVGALKINASE"/>
</dbReference>
<evidence type="ECO:0000256" key="2">
    <source>
        <dbReference type="ARBA" id="ARBA00022679"/>
    </source>
</evidence>
<dbReference type="Gene3D" id="3.30.230.10">
    <property type="match status" value="1"/>
</dbReference>
<keyword evidence="6" id="KW-0299">Galactose metabolism</keyword>
<evidence type="ECO:0000313" key="11">
    <source>
        <dbReference type="EMBL" id="AOZ46633.1"/>
    </source>
</evidence>
<dbReference type="PANTHER" id="PTHR10457">
    <property type="entry name" value="MEVALONATE KINASE/GALACTOKINASE"/>
    <property type="match status" value="1"/>
</dbReference>
<keyword evidence="5" id="KW-0067">ATP-binding</keyword>